<reference evidence="2 3" key="1">
    <citation type="submission" date="2013-08" db="EMBL/GenBank/DDBJ databases">
        <title>The genome sequence of Skermanella stibiiresistens.</title>
        <authorList>
            <person name="Zhu W."/>
            <person name="Wang G."/>
        </authorList>
    </citation>
    <scope>NUCLEOTIDE SEQUENCE [LARGE SCALE GENOMIC DNA]</scope>
    <source>
        <strain evidence="2 3">SB22</strain>
    </source>
</reference>
<keyword evidence="3" id="KW-1185">Reference proteome</keyword>
<evidence type="ECO:0000313" key="2">
    <source>
        <dbReference type="EMBL" id="EWY41663.1"/>
    </source>
</evidence>
<comment type="caution">
    <text evidence="2">The sequence shown here is derived from an EMBL/GenBank/DDBJ whole genome shotgun (WGS) entry which is preliminary data.</text>
</comment>
<dbReference type="AlphaFoldDB" id="W9HCS1"/>
<protein>
    <submittedName>
        <fullName evidence="2">Uncharacterized protein</fullName>
    </submittedName>
</protein>
<dbReference type="Proteomes" id="UP000019486">
    <property type="component" value="Unassembled WGS sequence"/>
</dbReference>
<gene>
    <name evidence="2" type="ORF">N825_24280</name>
</gene>
<accession>W9HCS1</accession>
<evidence type="ECO:0000256" key="1">
    <source>
        <dbReference type="SAM" id="MobiDB-lite"/>
    </source>
</evidence>
<organism evidence="2 3">
    <name type="scientific">Skermanella stibiiresistens SB22</name>
    <dbReference type="NCBI Taxonomy" id="1385369"/>
    <lineage>
        <taxon>Bacteria</taxon>
        <taxon>Pseudomonadati</taxon>
        <taxon>Pseudomonadota</taxon>
        <taxon>Alphaproteobacteria</taxon>
        <taxon>Rhodospirillales</taxon>
        <taxon>Azospirillaceae</taxon>
        <taxon>Skermanella</taxon>
    </lineage>
</organism>
<proteinExistence type="predicted"/>
<sequence length="237" mass="24689">MLLDLAPQAGDPDVDAAVERIVAALVRQVQQAVAGQHAVGVVEEGLDQAELHRGEGNLGAVLLEHPARLPVDQAPAEPDGLAGNGFGAGRLSGCRPGTCSHPAQDAPDPGQKLAGVEGFGDVIVGAHLQSDDPVDGFPGRRQDDDGDIAPVPKLARQHQTIFAGHPQVQNDQGDRTPPGPGVQDFAGGDDAADRADLELLLAQVLRDQVAHLLLVIDDEDMSLVHHNRSLATVKLVA</sequence>
<dbReference type="EMBL" id="AVFL01000003">
    <property type="protein sequence ID" value="EWY41663.1"/>
    <property type="molecule type" value="Genomic_DNA"/>
</dbReference>
<name>W9HCS1_9PROT</name>
<feature type="region of interest" description="Disordered" evidence="1">
    <location>
        <begin position="165"/>
        <end position="189"/>
    </location>
</feature>
<evidence type="ECO:0000313" key="3">
    <source>
        <dbReference type="Proteomes" id="UP000019486"/>
    </source>
</evidence>